<dbReference type="Proteomes" id="UP000004431">
    <property type="component" value="Unassembled WGS sequence"/>
</dbReference>
<dbReference type="SUPFAM" id="SSF89550">
    <property type="entry name" value="PHP domain-like"/>
    <property type="match status" value="1"/>
</dbReference>
<evidence type="ECO:0000313" key="2">
    <source>
        <dbReference type="Proteomes" id="UP000004431"/>
    </source>
</evidence>
<comment type="caution">
    <text evidence="1">The sequence shown here is derived from an EMBL/GenBank/DDBJ whole genome shotgun (WGS) entry which is preliminary data.</text>
</comment>
<gene>
    <name evidence="1" type="ORF">HMPREF9248_0613</name>
</gene>
<dbReference type="PANTHER" id="PTHR42924">
    <property type="entry name" value="EXONUCLEASE"/>
    <property type="match status" value="1"/>
</dbReference>
<sequence>MIFSGTFNNEKELEIHQHMLEVNGACSIHFTLLKGAFEHFFIEVWDSNACLRAVLTYKTRLTRFIITPDARTTTNYCKCGVLPSGEWCIKVIKPQVVDGGYEFSVTFDEELCSEDDSVYINPMKQDFAAVHQSECRWYKGDLHLHSKHSDGRVTQEEQIFEANRQEMDYIAPTEHSALTTKYPLCRQLVLPATEMTWDNHGHYNIWGVREFIDYASCIDGAANKNDALNRLFSYCHERGYVVSLNHPFPYGWKLLHNFDLANISCIEVINAPHQLNREVDNEKALRFWDFLWQHGICLMAVGGSDSHKKEYFLHYSLGLPTTQVYCDGLSVNNVLSALKSGHTFIHAFDEAEICFHRIGNVKSLVLPGSYFKGTFVMQARCLHPVDWELIQNGNVVYRTHSATFYCEPTVAAGDYVRLQARKDNEVIVLVNPVHAMEIQPKHCFFQDVLAEFQKVDHTVFQPLQKNIAIK</sequence>
<dbReference type="PANTHER" id="PTHR42924:SF3">
    <property type="entry name" value="POLYMERASE_HISTIDINOL PHOSPHATASE N-TERMINAL DOMAIN-CONTAINING PROTEIN"/>
    <property type="match status" value="1"/>
</dbReference>
<protein>
    <recommendedName>
        <fullName evidence="3">PHP domain protein</fullName>
    </recommendedName>
</protein>
<proteinExistence type="predicted"/>
<dbReference type="InterPro" id="IPR016195">
    <property type="entry name" value="Pol/histidinol_Pase-like"/>
</dbReference>
<dbReference type="InterPro" id="IPR052018">
    <property type="entry name" value="PHP_domain"/>
</dbReference>
<dbReference type="Gene3D" id="3.20.20.140">
    <property type="entry name" value="Metal-dependent hydrolases"/>
    <property type="match status" value="1"/>
</dbReference>
<keyword evidence="2" id="KW-1185">Reference proteome</keyword>
<dbReference type="EMBL" id="AEDQ01000011">
    <property type="protein sequence ID" value="EFL44520.1"/>
    <property type="molecule type" value="Genomic_DNA"/>
</dbReference>
<organism evidence="1 2">
    <name type="scientific">Fannyhessea vaginae PB189-T1-4</name>
    <dbReference type="NCBI Taxonomy" id="866774"/>
    <lineage>
        <taxon>Bacteria</taxon>
        <taxon>Bacillati</taxon>
        <taxon>Actinomycetota</taxon>
        <taxon>Coriobacteriia</taxon>
        <taxon>Coriobacteriales</taxon>
        <taxon>Atopobiaceae</taxon>
        <taxon>Fannyhessea</taxon>
    </lineage>
</organism>
<reference evidence="1 2" key="1">
    <citation type="submission" date="2010-08" db="EMBL/GenBank/DDBJ databases">
        <authorList>
            <person name="Durkin A.S."/>
            <person name="Madupu R."/>
            <person name="Torralba M."/>
            <person name="Gillis M."/>
            <person name="Methe B."/>
            <person name="Sutton G."/>
            <person name="Nelson K.E."/>
        </authorList>
    </citation>
    <scope>NUCLEOTIDE SEQUENCE [LARGE SCALE GENOMIC DNA]</scope>
    <source>
        <strain evidence="1 2">PB189-T1-4</strain>
    </source>
</reference>
<evidence type="ECO:0000313" key="1">
    <source>
        <dbReference type="EMBL" id="EFL44520.1"/>
    </source>
</evidence>
<accession>A0ABP2J5N1</accession>
<dbReference type="NCBIfam" id="NF038032">
    <property type="entry name" value="CehA_McbA_metalo"/>
    <property type="match status" value="1"/>
</dbReference>
<evidence type="ECO:0008006" key="3">
    <source>
        <dbReference type="Google" id="ProtNLM"/>
    </source>
</evidence>
<name>A0ABP2J5N1_9ACTN</name>
<dbReference type="RefSeq" id="WP_006303729.1">
    <property type="nucleotide sequence ID" value="NZ_AEDQ01000011.1"/>
</dbReference>